<dbReference type="GO" id="GO:0042813">
    <property type="term" value="F:Wnt receptor activity"/>
    <property type="evidence" value="ECO:0007669"/>
    <property type="project" value="TreeGrafter"/>
</dbReference>
<evidence type="ECO:0000256" key="3">
    <source>
        <dbReference type="ARBA" id="ARBA00022536"/>
    </source>
</evidence>
<evidence type="ECO:0000256" key="13">
    <source>
        <dbReference type="ARBA" id="ARBA00040020"/>
    </source>
</evidence>
<dbReference type="GO" id="GO:0005886">
    <property type="term" value="C:plasma membrane"/>
    <property type="evidence" value="ECO:0007669"/>
    <property type="project" value="UniProtKB-SubCell"/>
</dbReference>
<evidence type="ECO:0000259" key="17">
    <source>
        <dbReference type="PROSITE" id="PS50026"/>
    </source>
</evidence>
<evidence type="ECO:0000256" key="16">
    <source>
        <dbReference type="SAM" id="SignalP"/>
    </source>
</evidence>
<comment type="similarity">
    <text evidence="12">Belongs to the cueball family.</text>
</comment>
<dbReference type="InterPro" id="IPR000742">
    <property type="entry name" value="EGF"/>
</dbReference>
<keyword evidence="9 15" id="KW-0472">Membrane</keyword>
<evidence type="ECO:0000256" key="14">
    <source>
        <dbReference type="PROSITE-ProRule" id="PRU00076"/>
    </source>
</evidence>
<feature type="signal peptide" evidence="16">
    <location>
        <begin position="1"/>
        <end position="22"/>
    </location>
</feature>
<keyword evidence="4 16" id="KW-0732">Signal</keyword>
<feature type="transmembrane region" description="Helical" evidence="15">
    <location>
        <begin position="470"/>
        <end position="490"/>
    </location>
</feature>
<reference evidence="18" key="1">
    <citation type="journal article" date="2014" name="PLoS ONE">
        <title>Transcriptome-Based Identification of ABC Transporters in the Western Tarnished Plant Bug Lygus hesperus.</title>
        <authorList>
            <person name="Hull J.J."/>
            <person name="Chaney K."/>
            <person name="Geib S.M."/>
            <person name="Fabrick J.A."/>
            <person name="Brent C.S."/>
            <person name="Walsh D."/>
            <person name="Lavine L.C."/>
        </authorList>
    </citation>
    <scope>NUCLEOTIDE SEQUENCE</scope>
</reference>
<accession>A0A0A9XS19</accession>
<organism evidence="18">
    <name type="scientific">Lygus hesperus</name>
    <name type="common">Western plant bug</name>
    <dbReference type="NCBI Taxonomy" id="30085"/>
    <lineage>
        <taxon>Eukaryota</taxon>
        <taxon>Metazoa</taxon>
        <taxon>Ecdysozoa</taxon>
        <taxon>Arthropoda</taxon>
        <taxon>Hexapoda</taxon>
        <taxon>Insecta</taxon>
        <taxon>Pterygota</taxon>
        <taxon>Neoptera</taxon>
        <taxon>Paraneoptera</taxon>
        <taxon>Hemiptera</taxon>
        <taxon>Heteroptera</taxon>
        <taxon>Panheteroptera</taxon>
        <taxon>Cimicomorpha</taxon>
        <taxon>Miridae</taxon>
        <taxon>Mirini</taxon>
        <taxon>Lygus</taxon>
    </lineage>
</organism>
<keyword evidence="15" id="KW-0812">Transmembrane</keyword>
<evidence type="ECO:0000256" key="12">
    <source>
        <dbReference type="ARBA" id="ARBA00038070"/>
    </source>
</evidence>
<feature type="disulfide bond" evidence="14">
    <location>
        <begin position="418"/>
        <end position="427"/>
    </location>
</feature>
<reference evidence="18" key="2">
    <citation type="submission" date="2014-07" db="EMBL/GenBank/DDBJ databases">
        <authorList>
            <person name="Hull J."/>
        </authorList>
    </citation>
    <scope>NUCLEOTIDE SEQUENCE</scope>
</reference>
<name>A0A0A9XS19_LYGHE</name>
<feature type="domain" description="EGF-like" evidence="17">
    <location>
        <begin position="355"/>
        <end position="390"/>
    </location>
</feature>
<dbReference type="Gene3D" id="2.120.10.30">
    <property type="entry name" value="TolB, C-terminal domain"/>
    <property type="match status" value="1"/>
</dbReference>
<evidence type="ECO:0000256" key="15">
    <source>
        <dbReference type="SAM" id="Phobius"/>
    </source>
</evidence>
<dbReference type="PROSITE" id="PS50026">
    <property type="entry name" value="EGF_3"/>
    <property type="match status" value="2"/>
</dbReference>
<dbReference type="PROSITE" id="PS01186">
    <property type="entry name" value="EGF_2"/>
    <property type="match status" value="1"/>
</dbReference>
<dbReference type="SMART" id="SM00181">
    <property type="entry name" value="EGF"/>
    <property type="match status" value="3"/>
</dbReference>
<keyword evidence="3 14" id="KW-0245">EGF-like domain</keyword>
<dbReference type="InterPro" id="IPR011042">
    <property type="entry name" value="6-blade_b-propeller_TolB-like"/>
</dbReference>
<dbReference type="GO" id="GO:0060070">
    <property type="term" value="P:canonical Wnt signaling pathway"/>
    <property type="evidence" value="ECO:0007669"/>
    <property type="project" value="TreeGrafter"/>
</dbReference>
<feature type="disulfide bond" evidence="14">
    <location>
        <begin position="359"/>
        <end position="369"/>
    </location>
</feature>
<keyword evidence="10 14" id="KW-1015">Disulfide bond</keyword>
<evidence type="ECO:0000256" key="6">
    <source>
        <dbReference type="ARBA" id="ARBA00022782"/>
    </source>
</evidence>
<keyword evidence="5" id="KW-0677">Repeat</keyword>
<proteinExistence type="inferred from homology"/>
<feature type="disulfide bond" evidence="14">
    <location>
        <begin position="380"/>
        <end position="389"/>
    </location>
</feature>
<keyword evidence="2" id="KW-1003">Cell membrane</keyword>
<keyword evidence="8" id="KW-0896">Oogenesis</keyword>
<protein>
    <recommendedName>
        <fullName evidence="13">Protein cueball</fullName>
    </recommendedName>
</protein>
<keyword evidence="7" id="KW-0744">Spermatogenesis</keyword>
<dbReference type="InterPro" id="IPR050778">
    <property type="entry name" value="Cueball_EGF_LRP_Nidogen"/>
</dbReference>
<keyword evidence="6" id="KW-0221">Differentiation</keyword>
<comment type="subcellular location">
    <subcellularLocation>
        <location evidence="1">Cell membrane</location>
        <topology evidence="1">Single-pass type I membrane protein</topology>
    </subcellularLocation>
</comment>
<dbReference type="Gene3D" id="2.10.25.10">
    <property type="entry name" value="Laminin"/>
    <property type="match status" value="2"/>
</dbReference>
<gene>
    <name evidence="18" type="primary">cue_0</name>
    <name evidence="18" type="ORF">CM83_79443</name>
</gene>
<dbReference type="AlphaFoldDB" id="A0A0A9XS19"/>
<sequence>MPGTANVKMFWILLSLLTTASAEWDVVISEFDFLDFLYSDGRNVSVVQGSHRGGVNSLAYDPIYENLYFSDTSDVHVTHIKIMEVTREAVVSPAYSVVSINSSNLYFRDLAHDPVNSSLFWTTTDIPYTAGQIWQATLDKPITFSPLLRLEGQIPQGIVVDSCRGYIYWANMNQTSPSIERLRLGGLGTGPESFITNQIFSPSDLALSQNQRMLYWIDEKTSSKNSIIARAALDGGEVEEFLEFKDGHVPKSLAVTNEGLYFTEESNAVYVVYFSDPVKTLHKLNHTVYNPQGIAVRNQLAFLNQNKDSCPPLAELRERVPPRRNITVCLFGKISPPVNGIECTCWAGYTGRHCEIDMCHNFCLNGERCFLTDGHPTCDCAPDRTGSRCELESCVGTCLNGGTLKCNKTASSQPICVCPKGFYGPSCETPSALCELYCRYGEGSLVPNLFQCPCSLSDAPLVPGRFSTHVTIGLLCAVALAILLAALLFVQTKRLKSRPKIFKRYSVTPKPVTSPSCEIAIENCCNMNICDTPCYEPDLRTLETDRKKSKKEEKRGLLSEDVLAQNSCRSVPDF</sequence>
<evidence type="ECO:0000256" key="1">
    <source>
        <dbReference type="ARBA" id="ARBA00004251"/>
    </source>
</evidence>
<evidence type="ECO:0000256" key="8">
    <source>
        <dbReference type="ARBA" id="ARBA00022943"/>
    </source>
</evidence>
<evidence type="ECO:0000256" key="11">
    <source>
        <dbReference type="ARBA" id="ARBA00023180"/>
    </source>
</evidence>
<evidence type="ECO:0000313" key="18">
    <source>
        <dbReference type="EMBL" id="JAG22446.1"/>
    </source>
</evidence>
<keyword evidence="11" id="KW-0325">Glycoprotein</keyword>
<evidence type="ECO:0000256" key="10">
    <source>
        <dbReference type="ARBA" id="ARBA00023157"/>
    </source>
</evidence>
<evidence type="ECO:0000256" key="5">
    <source>
        <dbReference type="ARBA" id="ARBA00022737"/>
    </source>
</evidence>
<dbReference type="CDD" id="cd00054">
    <property type="entry name" value="EGF_CA"/>
    <property type="match status" value="1"/>
</dbReference>
<dbReference type="GO" id="GO:0048477">
    <property type="term" value="P:oogenesis"/>
    <property type="evidence" value="ECO:0007669"/>
    <property type="project" value="UniProtKB-KW"/>
</dbReference>
<evidence type="ECO:0000256" key="4">
    <source>
        <dbReference type="ARBA" id="ARBA00022729"/>
    </source>
</evidence>
<feature type="domain" description="EGF-like" evidence="17">
    <location>
        <begin position="391"/>
        <end position="428"/>
    </location>
</feature>
<evidence type="ECO:0000256" key="7">
    <source>
        <dbReference type="ARBA" id="ARBA00022871"/>
    </source>
</evidence>
<dbReference type="SMART" id="SM00135">
    <property type="entry name" value="LY"/>
    <property type="match status" value="3"/>
</dbReference>
<dbReference type="SUPFAM" id="SSF63825">
    <property type="entry name" value="YWTD domain"/>
    <property type="match status" value="1"/>
</dbReference>
<dbReference type="PROSITE" id="PS00022">
    <property type="entry name" value="EGF_1"/>
    <property type="match status" value="2"/>
</dbReference>
<feature type="chain" id="PRO_5002070232" description="Protein cueball" evidence="16">
    <location>
        <begin position="23"/>
        <end position="574"/>
    </location>
</feature>
<keyword evidence="15" id="KW-1133">Transmembrane helix</keyword>
<dbReference type="GO" id="GO:0017147">
    <property type="term" value="F:Wnt-protein binding"/>
    <property type="evidence" value="ECO:0007669"/>
    <property type="project" value="TreeGrafter"/>
</dbReference>
<dbReference type="PANTHER" id="PTHR46513:SF42">
    <property type="entry name" value="PROTEIN CUEBALL"/>
    <property type="match status" value="1"/>
</dbReference>
<comment type="caution">
    <text evidence="14">Lacks conserved residue(s) required for the propagation of feature annotation.</text>
</comment>
<dbReference type="EMBL" id="GBHO01021158">
    <property type="protein sequence ID" value="JAG22446.1"/>
    <property type="molecule type" value="Transcribed_RNA"/>
</dbReference>
<dbReference type="PANTHER" id="PTHR46513">
    <property type="entry name" value="VITELLOGENIN RECEPTOR-LIKE PROTEIN-RELATED-RELATED"/>
    <property type="match status" value="1"/>
</dbReference>
<evidence type="ECO:0000256" key="9">
    <source>
        <dbReference type="ARBA" id="ARBA00023136"/>
    </source>
</evidence>
<evidence type="ECO:0000256" key="2">
    <source>
        <dbReference type="ARBA" id="ARBA00022475"/>
    </source>
</evidence>
<dbReference type="InterPro" id="IPR000033">
    <property type="entry name" value="LDLR_classB_rpt"/>
</dbReference>
<dbReference type="GO" id="GO:0007283">
    <property type="term" value="P:spermatogenesis"/>
    <property type="evidence" value="ECO:0007669"/>
    <property type="project" value="UniProtKB-KW"/>
</dbReference>